<accession>A0A0V1L9A1</accession>
<protein>
    <submittedName>
        <fullName evidence="1">Uncharacterized protein</fullName>
    </submittedName>
</protein>
<gene>
    <name evidence="1" type="ORF">T02_12798</name>
</gene>
<dbReference type="OrthoDB" id="10321821at2759"/>
<dbReference type="Proteomes" id="UP000054721">
    <property type="component" value="Unassembled WGS sequence"/>
</dbReference>
<sequence length="271" mass="30420">MRNVDAAGQIKRTLTFVRLFCFSIDQICASSGWWLVDVKRQAVRYGWMHVCACCLSCSVAWRLIEQKLTDDVQQPAAVQHVKATSGLKCSSRKHNRPISPHAVPYDIEWLGFNFHHLLKFASDSTIKVLCDRQIDIGTGVEITRLTHFCYGLQHSMLVYGILVCASLPLNAGRFSALFLSGCFEQLAFPFRCQMVLKLFKMDNLSMQNSSCSAKYDTAEVAVFFPAEGGGYMPLPLTDGRCFTGRPQHQIMHNLASLDTGGRSFENFIRCS</sequence>
<comment type="caution">
    <text evidence="1">The sequence shown here is derived from an EMBL/GenBank/DDBJ whole genome shotgun (WGS) entry which is preliminary data.</text>
</comment>
<dbReference type="EMBL" id="JYDW01000100">
    <property type="protein sequence ID" value="KRZ56123.1"/>
    <property type="molecule type" value="Genomic_DNA"/>
</dbReference>
<organism evidence="1 2">
    <name type="scientific">Trichinella nativa</name>
    <dbReference type="NCBI Taxonomy" id="6335"/>
    <lineage>
        <taxon>Eukaryota</taxon>
        <taxon>Metazoa</taxon>
        <taxon>Ecdysozoa</taxon>
        <taxon>Nematoda</taxon>
        <taxon>Enoplea</taxon>
        <taxon>Dorylaimia</taxon>
        <taxon>Trichinellida</taxon>
        <taxon>Trichinellidae</taxon>
        <taxon>Trichinella</taxon>
    </lineage>
</organism>
<reference evidence="1 2" key="1">
    <citation type="submission" date="2015-05" db="EMBL/GenBank/DDBJ databases">
        <title>Evolution of Trichinella species and genotypes.</title>
        <authorList>
            <person name="Korhonen P.K."/>
            <person name="Edoardo P."/>
            <person name="Giuseppe L.R."/>
            <person name="Gasser R.B."/>
        </authorList>
    </citation>
    <scope>NUCLEOTIDE SEQUENCE [LARGE SCALE GENOMIC DNA]</scope>
    <source>
        <strain evidence="1">ISS10</strain>
    </source>
</reference>
<evidence type="ECO:0000313" key="2">
    <source>
        <dbReference type="Proteomes" id="UP000054721"/>
    </source>
</evidence>
<dbReference type="AlphaFoldDB" id="A0A0V1L9A1"/>
<evidence type="ECO:0000313" key="1">
    <source>
        <dbReference type="EMBL" id="KRZ56123.1"/>
    </source>
</evidence>
<name>A0A0V1L9A1_9BILA</name>
<proteinExistence type="predicted"/>
<keyword evidence="2" id="KW-1185">Reference proteome</keyword>